<comment type="pathway">
    <text evidence="2">Cofactor biosynthesis; 7,8-dihydroneopterin triphosphate biosynthesis; 7,8-dihydroneopterin triphosphate from GTP: step 1/1.</text>
</comment>
<dbReference type="GO" id="GO:0006729">
    <property type="term" value="P:tetrahydrobiopterin biosynthetic process"/>
    <property type="evidence" value="ECO:0007669"/>
    <property type="project" value="TreeGrafter"/>
</dbReference>
<dbReference type="InterPro" id="IPR001474">
    <property type="entry name" value="GTP_CycHdrlase_I"/>
</dbReference>
<evidence type="ECO:0000256" key="5">
    <source>
        <dbReference type="SAM" id="MobiDB-lite"/>
    </source>
</evidence>
<dbReference type="InterPro" id="IPR043133">
    <property type="entry name" value="GTP-CH-I_C/QueF"/>
</dbReference>
<reference evidence="7 8" key="1">
    <citation type="submission" date="2020-11" db="EMBL/GenBank/DDBJ databases">
        <title>Carbohydrate-dependent, anaerobic sulfur respiration: A novel catabolism in halophilic archaea.</title>
        <authorList>
            <person name="Sorokin D.Y."/>
            <person name="Messina E."/>
            <person name="Smedile F."/>
            <person name="La Cono V."/>
            <person name="Hallsworth J.E."/>
            <person name="Yakimov M.M."/>
        </authorList>
    </citation>
    <scope>NUCLEOTIDE SEQUENCE [LARGE SCALE GENOMIC DNA]</scope>
    <source>
        <strain evidence="7 8">HSR-Est</strain>
    </source>
</reference>
<dbReference type="Gene3D" id="1.10.286.10">
    <property type="match status" value="1"/>
</dbReference>
<dbReference type="AlphaFoldDB" id="A0A897NQG2"/>
<dbReference type="GeneID" id="68856792"/>
<dbReference type="PANTHER" id="PTHR11109:SF7">
    <property type="entry name" value="GTP CYCLOHYDROLASE 1"/>
    <property type="match status" value="1"/>
</dbReference>
<dbReference type="GO" id="GO:0005737">
    <property type="term" value="C:cytoplasm"/>
    <property type="evidence" value="ECO:0007669"/>
    <property type="project" value="TreeGrafter"/>
</dbReference>
<dbReference type="SUPFAM" id="SSF55620">
    <property type="entry name" value="Tetrahydrobiopterin biosynthesis enzymes-like"/>
    <property type="match status" value="1"/>
</dbReference>
<evidence type="ECO:0000256" key="4">
    <source>
        <dbReference type="ARBA" id="ARBA00022801"/>
    </source>
</evidence>
<name>A0A897NQG2_9EURY</name>
<gene>
    <name evidence="7" type="primary">folE</name>
    <name evidence="7" type="ORF">HSEST_0149</name>
</gene>
<comment type="catalytic activity">
    <reaction evidence="1">
        <text>GTP + H2O = 7,8-dihydroneopterin 3'-triphosphate + formate + H(+)</text>
        <dbReference type="Rhea" id="RHEA:17473"/>
        <dbReference type="ChEBI" id="CHEBI:15377"/>
        <dbReference type="ChEBI" id="CHEBI:15378"/>
        <dbReference type="ChEBI" id="CHEBI:15740"/>
        <dbReference type="ChEBI" id="CHEBI:37565"/>
        <dbReference type="ChEBI" id="CHEBI:58462"/>
        <dbReference type="EC" id="3.5.4.16"/>
    </reaction>
</comment>
<evidence type="ECO:0000256" key="3">
    <source>
        <dbReference type="ARBA" id="ARBA00012715"/>
    </source>
</evidence>
<dbReference type="FunFam" id="3.30.1130.10:FF:000001">
    <property type="entry name" value="GTP cyclohydrolase 1"/>
    <property type="match status" value="1"/>
</dbReference>
<evidence type="ECO:0000256" key="2">
    <source>
        <dbReference type="ARBA" id="ARBA00005080"/>
    </source>
</evidence>
<dbReference type="InterPro" id="IPR043134">
    <property type="entry name" value="GTP-CH-I_N"/>
</dbReference>
<dbReference type="UniPathway" id="UPA00848">
    <property type="reaction ID" value="UER00151"/>
</dbReference>
<proteinExistence type="predicted"/>
<dbReference type="Gene3D" id="3.30.1130.10">
    <property type="match status" value="1"/>
</dbReference>
<dbReference type="PANTHER" id="PTHR11109">
    <property type="entry name" value="GTP CYCLOHYDROLASE I"/>
    <property type="match status" value="1"/>
</dbReference>
<evidence type="ECO:0000313" key="8">
    <source>
        <dbReference type="Proteomes" id="UP000663292"/>
    </source>
</evidence>
<sequence>MSDDTQLDDVTTEEPFPVNTDTDAAIDHEKAQQGVKLLLEAIGEDPEADGLTDTWQRRVPDMLETLSEGSRQREKPTMRAFEATNDDLVVKTGIPLYSLCEHHMLPYRGTAHIAYRPAGEVVGLSKLIRYVRWQSRRLTMQEELTQDIAHGLADELGAESVMVEVSATHMCEAMRGIETETTTTTRATVGSPTNDERERFRDAIARTDNGETL</sequence>
<dbReference type="Pfam" id="PF01227">
    <property type="entry name" value="GTP_cyclohydroI"/>
    <property type="match status" value="1"/>
</dbReference>
<dbReference type="GO" id="GO:0005525">
    <property type="term" value="F:GTP binding"/>
    <property type="evidence" value="ECO:0007669"/>
    <property type="project" value="TreeGrafter"/>
</dbReference>
<dbReference type="Proteomes" id="UP000663292">
    <property type="component" value="Chromosome"/>
</dbReference>
<keyword evidence="8" id="KW-1185">Reference proteome</keyword>
<dbReference type="EMBL" id="CP064791">
    <property type="protein sequence ID" value="QSG13705.1"/>
    <property type="molecule type" value="Genomic_DNA"/>
</dbReference>
<feature type="compositionally biased region" description="Acidic residues" evidence="5">
    <location>
        <begin position="1"/>
        <end position="12"/>
    </location>
</feature>
<dbReference type="EC" id="3.5.4.16" evidence="3"/>
<dbReference type="NCBIfam" id="NF006826">
    <property type="entry name" value="PRK09347.1-3"/>
    <property type="match status" value="1"/>
</dbReference>
<organism evidence="7 8">
    <name type="scientific">Halapricum desulfuricans</name>
    <dbReference type="NCBI Taxonomy" id="2841257"/>
    <lineage>
        <taxon>Archaea</taxon>
        <taxon>Methanobacteriati</taxon>
        <taxon>Methanobacteriota</taxon>
        <taxon>Stenosarchaea group</taxon>
        <taxon>Halobacteria</taxon>
        <taxon>Halobacteriales</taxon>
        <taxon>Haloarculaceae</taxon>
        <taxon>Halapricum</taxon>
    </lineage>
</organism>
<dbReference type="GO" id="GO:0046654">
    <property type="term" value="P:tetrahydrofolate biosynthetic process"/>
    <property type="evidence" value="ECO:0007669"/>
    <property type="project" value="InterPro"/>
</dbReference>
<keyword evidence="4 7" id="KW-0378">Hydrolase</keyword>
<evidence type="ECO:0000313" key="7">
    <source>
        <dbReference type="EMBL" id="QSG13705.1"/>
    </source>
</evidence>
<evidence type="ECO:0000256" key="1">
    <source>
        <dbReference type="ARBA" id="ARBA00001052"/>
    </source>
</evidence>
<feature type="region of interest" description="Disordered" evidence="5">
    <location>
        <begin position="1"/>
        <end position="24"/>
    </location>
</feature>
<accession>A0A897NQG2</accession>
<dbReference type="GO" id="GO:0008270">
    <property type="term" value="F:zinc ion binding"/>
    <property type="evidence" value="ECO:0007669"/>
    <property type="project" value="TreeGrafter"/>
</dbReference>
<evidence type="ECO:0000259" key="6">
    <source>
        <dbReference type="Pfam" id="PF01227"/>
    </source>
</evidence>
<dbReference type="GO" id="GO:0003934">
    <property type="term" value="F:GTP cyclohydrolase I activity"/>
    <property type="evidence" value="ECO:0007669"/>
    <property type="project" value="UniProtKB-EC"/>
</dbReference>
<dbReference type="InterPro" id="IPR020602">
    <property type="entry name" value="GTP_CycHdrlase_I_dom"/>
</dbReference>
<dbReference type="RefSeq" id="WP_229121662.1">
    <property type="nucleotide sequence ID" value="NZ_CP064791.1"/>
</dbReference>
<feature type="domain" description="GTP cyclohydrolase I" evidence="6">
    <location>
        <begin position="32"/>
        <end position="199"/>
    </location>
</feature>
<protein>
    <recommendedName>
        <fullName evidence="3">GTP cyclohydrolase I</fullName>
        <ecNumber evidence="3">3.5.4.16</ecNumber>
    </recommendedName>
</protein>